<keyword evidence="2" id="KW-0805">Transcription regulation</keyword>
<keyword evidence="7" id="KW-1185">Reference proteome</keyword>
<dbReference type="OrthoDB" id="196624at2"/>
<dbReference type="PROSITE" id="PS50931">
    <property type="entry name" value="HTH_LYSR"/>
    <property type="match status" value="1"/>
</dbReference>
<dbReference type="EMBL" id="AEJF01000131">
    <property type="protein sequence ID" value="KLU24211.1"/>
    <property type="molecule type" value="Genomic_DNA"/>
</dbReference>
<dbReference type="FunFam" id="1.10.10.10:FF:000001">
    <property type="entry name" value="LysR family transcriptional regulator"/>
    <property type="match status" value="1"/>
</dbReference>
<dbReference type="PATRIC" id="fig|908627.4.peg.4723"/>
<evidence type="ECO:0000313" key="6">
    <source>
        <dbReference type="EMBL" id="KLU24211.1"/>
    </source>
</evidence>
<dbReference type="SUPFAM" id="SSF53850">
    <property type="entry name" value="Periplasmic binding protein-like II"/>
    <property type="match status" value="1"/>
</dbReference>
<dbReference type="InterPro" id="IPR005119">
    <property type="entry name" value="LysR_subst-bd"/>
</dbReference>
<accession>A0A0J1CV91</accession>
<gene>
    <name evidence="6" type="ORF">EOS_21100</name>
</gene>
<feature type="domain" description="HTH lysR-type" evidence="5">
    <location>
        <begin position="1"/>
        <end position="60"/>
    </location>
</feature>
<organism evidence="6 7">
    <name type="scientific">Caballeronia mineralivorans PML1(12)</name>
    <dbReference type="NCBI Taxonomy" id="908627"/>
    <lineage>
        <taxon>Bacteria</taxon>
        <taxon>Pseudomonadati</taxon>
        <taxon>Pseudomonadota</taxon>
        <taxon>Betaproteobacteria</taxon>
        <taxon>Burkholderiales</taxon>
        <taxon>Burkholderiaceae</taxon>
        <taxon>Caballeronia</taxon>
    </lineage>
</organism>
<dbReference type="SUPFAM" id="SSF46785">
    <property type="entry name" value="Winged helix' DNA-binding domain"/>
    <property type="match status" value="1"/>
</dbReference>
<comment type="caution">
    <text evidence="6">The sequence shown here is derived from an EMBL/GenBank/DDBJ whole genome shotgun (WGS) entry which is preliminary data.</text>
</comment>
<dbReference type="Pfam" id="PF00126">
    <property type="entry name" value="HTH_1"/>
    <property type="match status" value="1"/>
</dbReference>
<evidence type="ECO:0000256" key="2">
    <source>
        <dbReference type="ARBA" id="ARBA00023015"/>
    </source>
</evidence>
<dbReference type="Proteomes" id="UP000035963">
    <property type="component" value="Unassembled WGS sequence"/>
</dbReference>
<evidence type="ECO:0000259" key="5">
    <source>
        <dbReference type="PROSITE" id="PS50931"/>
    </source>
</evidence>
<protein>
    <submittedName>
        <fullName evidence="6">Transcriptional regulator</fullName>
    </submittedName>
</protein>
<dbReference type="GO" id="GO:0000976">
    <property type="term" value="F:transcription cis-regulatory region binding"/>
    <property type="evidence" value="ECO:0007669"/>
    <property type="project" value="TreeGrafter"/>
</dbReference>
<evidence type="ECO:0000256" key="3">
    <source>
        <dbReference type="ARBA" id="ARBA00023125"/>
    </source>
</evidence>
<dbReference type="GO" id="GO:0003700">
    <property type="term" value="F:DNA-binding transcription factor activity"/>
    <property type="evidence" value="ECO:0007669"/>
    <property type="project" value="InterPro"/>
</dbReference>
<name>A0A0J1CV91_9BURK</name>
<dbReference type="AlphaFoldDB" id="A0A0J1CV91"/>
<keyword evidence="4" id="KW-0804">Transcription</keyword>
<dbReference type="CDD" id="cd05466">
    <property type="entry name" value="PBP2_LTTR_substrate"/>
    <property type="match status" value="1"/>
</dbReference>
<evidence type="ECO:0000256" key="4">
    <source>
        <dbReference type="ARBA" id="ARBA00023163"/>
    </source>
</evidence>
<dbReference type="PRINTS" id="PR00039">
    <property type="entry name" value="HTHLYSR"/>
</dbReference>
<dbReference type="InterPro" id="IPR000847">
    <property type="entry name" value="LysR_HTH_N"/>
</dbReference>
<dbReference type="Gene3D" id="3.40.190.290">
    <property type="match status" value="1"/>
</dbReference>
<dbReference type="PANTHER" id="PTHR30126">
    <property type="entry name" value="HTH-TYPE TRANSCRIPTIONAL REGULATOR"/>
    <property type="match status" value="1"/>
</dbReference>
<proteinExistence type="inferred from homology"/>
<evidence type="ECO:0000256" key="1">
    <source>
        <dbReference type="ARBA" id="ARBA00009437"/>
    </source>
</evidence>
<dbReference type="Pfam" id="PF03466">
    <property type="entry name" value="LysR_substrate"/>
    <property type="match status" value="1"/>
</dbReference>
<evidence type="ECO:0000313" key="7">
    <source>
        <dbReference type="Proteomes" id="UP000035963"/>
    </source>
</evidence>
<sequence>MAASIDALIVFSEAAAAGSFSAAARKLGRSQSTVSTIIADLEIDVGVTLFDRTTRKPRLTAHGEALLANAREILEAHDRLTQAAARLSAGLEPSLSLAISNTYQPPHYEKLLVAFEKRFPTVELECLVKEDGDVVSLVQERRAQLGVVASQPSYPPDVRAIRLAESSELALFVATGHPLSGVPDLTMENLLRHRELRISTGVKAGEYERSVRVWSADSYLLLLEMAELGFGWAELPRWIADRFGAKQLKEVSARGWPRFVAVDAVCLKGATLGVAGNWLMDALTTLGATTSKK</sequence>
<reference evidence="6 7" key="1">
    <citation type="journal article" date="2015" name="Genome Announc.">
        <title>Draft Genome Sequence of Burkholderia sp. Strain PML1(12), an Ectomycorrhizosphere-Inhabiting Bacterium with Effective Mineral-Weathering Ability.</title>
        <authorList>
            <person name="Uroz S."/>
            <person name="Oger P."/>
        </authorList>
    </citation>
    <scope>NUCLEOTIDE SEQUENCE [LARGE SCALE GENOMIC DNA]</scope>
    <source>
        <strain evidence="7">PML1(12)</strain>
    </source>
</reference>
<dbReference type="PANTHER" id="PTHR30126:SF91">
    <property type="entry name" value="LYSR FAMILY TRANSCRIPTIONAL REGULATOR"/>
    <property type="match status" value="1"/>
</dbReference>
<dbReference type="RefSeq" id="WP_047848644.1">
    <property type="nucleotide sequence ID" value="NZ_AEJF01000131.1"/>
</dbReference>
<dbReference type="InterPro" id="IPR036388">
    <property type="entry name" value="WH-like_DNA-bd_sf"/>
</dbReference>
<keyword evidence="3" id="KW-0238">DNA-binding</keyword>
<dbReference type="Gene3D" id="1.10.10.10">
    <property type="entry name" value="Winged helix-like DNA-binding domain superfamily/Winged helix DNA-binding domain"/>
    <property type="match status" value="1"/>
</dbReference>
<dbReference type="InterPro" id="IPR036390">
    <property type="entry name" value="WH_DNA-bd_sf"/>
</dbReference>
<comment type="similarity">
    <text evidence="1">Belongs to the LysR transcriptional regulatory family.</text>
</comment>